<accession>H2KZS5</accession>
<dbReference type="AGR" id="WB:WBGene00020732"/>
<evidence type="ECO:0000313" key="2">
    <source>
        <dbReference type="Proteomes" id="UP000001940"/>
    </source>
</evidence>
<name>H2KZS5_CAEEL</name>
<dbReference type="OrthoDB" id="5870358at2759"/>
<dbReference type="Bgee" id="WBGene00020732">
    <property type="expression patterns" value="Expressed in larva and 4 other cell types or tissues"/>
</dbReference>
<organism evidence="1 2">
    <name type="scientific">Caenorhabditis elegans</name>
    <dbReference type="NCBI Taxonomy" id="6239"/>
    <lineage>
        <taxon>Eukaryota</taxon>
        <taxon>Metazoa</taxon>
        <taxon>Ecdysozoa</taxon>
        <taxon>Nematoda</taxon>
        <taxon>Chromadorea</taxon>
        <taxon>Rhabditida</taxon>
        <taxon>Rhabditina</taxon>
        <taxon>Rhabditomorpha</taxon>
        <taxon>Rhabditoidea</taxon>
        <taxon>Rhabditidae</taxon>
        <taxon>Peloderinae</taxon>
        <taxon>Caenorhabditis</taxon>
    </lineage>
</organism>
<proteinExistence type="evidence at protein level"/>
<dbReference type="EMBL" id="BX284606">
    <property type="protein sequence ID" value="CCD83564.1"/>
    <property type="molecule type" value="Genomic_DNA"/>
</dbReference>
<evidence type="ECO:0007829" key="4">
    <source>
        <dbReference type="PeptideAtlas" id="H2KZS5"/>
    </source>
</evidence>
<keyword evidence="4" id="KW-1267">Proteomics identification</keyword>
<evidence type="ECO:0000313" key="3">
    <source>
        <dbReference type="WormBase" id="T23E7.2d"/>
    </source>
</evidence>
<gene>
    <name evidence="1" type="ORF">CELE_T23E7.2</name>
    <name evidence="1 3" type="ORF">T23E7.2</name>
</gene>
<protein>
    <submittedName>
        <fullName evidence="1">Uncharacterized protein</fullName>
    </submittedName>
</protein>
<evidence type="ECO:0000313" key="1">
    <source>
        <dbReference type="EMBL" id="CCD83564.1"/>
    </source>
</evidence>
<keyword evidence="2" id="KW-1185">Reference proteome</keyword>
<reference evidence="1 2" key="1">
    <citation type="journal article" date="1998" name="Science">
        <title>Genome sequence of the nematode C. elegans: a platform for investigating biology.</title>
        <authorList>
            <consortium name="The C. elegans sequencing consortium"/>
            <person name="Sulson J.E."/>
            <person name="Waterston R."/>
        </authorList>
    </citation>
    <scope>NUCLEOTIDE SEQUENCE [LARGE SCALE GENOMIC DNA]</scope>
    <source>
        <strain evidence="1 2">Bristol N2</strain>
    </source>
</reference>
<dbReference type="AlphaFoldDB" id="H2KZS5"/>
<dbReference type="ExpressionAtlas" id="H2KZS5">
    <property type="expression patterns" value="baseline and differential"/>
</dbReference>
<dbReference type="HOGENOM" id="CLU_2075278_0_0_1"/>
<dbReference type="PeptideAtlas" id="H2KZS5"/>
<dbReference type="WormBase" id="T23E7.2d">
    <property type="protein sequence ID" value="CE24008"/>
    <property type="gene ID" value="WBGene00020732"/>
</dbReference>
<dbReference type="Proteomes" id="UP000001940">
    <property type="component" value="Chromosome X"/>
</dbReference>
<sequence length="118" mass="14241">MPFFSEHTLILIKNTFYVQYCIPYFFYYPFYLYNVYTLSLITKSPYTPPNMEDHRLINRPEIRRSIAYTLDLRATGLPSTERWRLGNVVYGGLYRKKYDADLEKAVQYYSSCAKKRRF</sequence>